<accession>S4P7E8</accession>
<reference evidence="1" key="1">
    <citation type="journal article" date="2013" name="BMC Genomics">
        <title>Unscrambling butterfly oogenesis.</title>
        <authorList>
            <person name="Carter J.M."/>
            <person name="Baker S.C."/>
            <person name="Pink R."/>
            <person name="Carter D.R."/>
            <person name="Collins A."/>
            <person name="Tomlin J."/>
            <person name="Gibbs M."/>
            <person name="Breuker C.J."/>
        </authorList>
    </citation>
    <scope>NUCLEOTIDE SEQUENCE</scope>
    <source>
        <tissue evidence="1">Ovary</tissue>
    </source>
</reference>
<protein>
    <submittedName>
        <fullName evidence="1">Uncharacterized protein</fullName>
    </submittedName>
</protein>
<evidence type="ECO:0000313" key="1">
    <source>
        <dbReference type="EMBL" id="JAA86149.1"/>
    </source>
</evidence>
<dbReference type="EMBL" id="GAIX01006411">
    <property type="protein sequence ID" value="JAA86149.1"/>
    <property type="molecule type" value="Transcribed_RNA"/>
</dbReference>
<reference evidence="1" key="2">
    <citation type="submission" date="2013-05" db="EMBL/GenBank/DDBJ databases">
        <authorList>
            <person name="Carter J.-M."/>
            <person name="Baker S.C."/>
            <person name="Pink R."/>
            <person name="Carter D.R.F."/>
            <person name="Collins A."/>
            <person name="Tomlin J."/>
            <person name="Gibbs M."/>
            <person name="Breuker C.J."/>
        </authorList>
    </citation>
    <scope>NUCLEOTIDE SEQUENCE</scope>
    <source>
        <tissue evidence="1">Ovary</tissue>
    </source>
</reference>
<proteinExistence type="predicted"/>
<name>S4P7E8_9NEOP</name>
<sequence>MAQNAPNRPTLGFGCSQLFFIHGNVRWFSMHYVSVNCRYFSFMPHGSFRGTRKGPRDFPSPEITPEKYNAAELKIYQS</sequence>
<organism evidence="1">
    <name type="scientific">Pararge aegeria</name>
    <name type="common">speckled wood butterfly</name>
    <dbReference type="NCBI Taxonomy" id="116150"/>
    <lineage>
        <taxon>Eukaryota</taxon>
        <taxon>Metazoa</taxon>
        <taxon>Ecdysozoa</taxon>
        <taxon>Arthropoda</taxon>
        <taxon>Hexapoda</taxon>
        <taxon>Insecta</taxon>
        <taxon>Pterygota</taxon>
        <taxon>Neoptera</taxon>
        <taxon>Endopterygota</taxon>
        <taxon>Lepidoptera</taxon>
        <taxon>Glossata</taxon>
        <taxon>Ditrysia</taxon>
        <taxon>Papilionoidea</taxon>
        <taxon>Nymphalidae</taxon>
        <taxon>Satyrinae</taxon>
        <taxon>Satyrini</taxon>
        <taxon>Parargina</taxon>
        <taxon>Pararge</taxon>
    </lineage>
</organism>
<dbReference type="AlphaFoldDB" id="S4P7E8"/>